<dbReference type="PATRIC" id="fig|1618986.3.peg.385"/>
<comment type="similarity">
    <text evidence="1">Belongs to the RNA polymerase alpha chain family.</text>
</comment>
<dbReference type="SUPFAM" id="SSF55257">
    <property type="entry name" value="RBP11-like subunits of RNA polymerase"/>
    <property type="match status" value="1"/>
</dbReference>
<evidence type="ECO:0000313" key="12">
    <source>
        <dbReference type="EMBL" id="KKW35611.1"/>
    </source>
</evidence>
<dbReference type="Gene3D" id="2.170.120.12">
    <property type="entry name" value="DNA-directed RNA polymerase, insert domain"/>
    <property type="match status" value="1"/>
</dbReference>
<comment type="caution">
    <text evidence="12">The sequence shown here is derived from an EMBL/GenBank/DDBJ whole genome shotgun (WGS) entry which is preliminary data.</text>
</comment>
<evidence type="ECO:0000256" key="1">
    <source>
        <dbReference type="ARBA" id="ARBA00007123"/>
    </source>
</evidence>
<dbReference type="SMART" id="SM00662">
    <property type="entry name" value="RPOLD"/>
    <property type="match status" value="1"/>
</dbReference>
<dbReference type="CDD" id="cd06928">
    <property type="entry name" value="RNAP_alpha_NTD"/>
    <property type="match status" value="1"/>
</dbReference>
<dbReference type="GO" id="GO:0005737">
    <property type="term" value="C:cytoplasm"/>
    <property type="evidence" value="ECO:0007669"/>
    <property type="project" value="UniProtKB-ARBA"/>
</dbReference>
<evidence type="ECO:0000256" key="7">
    <source>
        <dbReference type="ARBA" id="ARBA00023163"/>
    </source>
</evidence>
<sequence length="173" mass="19075">MENILLPSKVSIEEGQYDREAHLIVEPCFYGYGTTVGNALRRVLLSSLVGAAVTSVKIKGFTHEFQAIPNVKEDVLQVILNLKQVRVRLHTDEPVKLELHVKGKKIVTAGDIQANADVEVVNADLELCTLTDDSASFDMELTVERGRGFSPTEERDTSGYDLGTIAIDGNYRL</sequence>
<feature type="domain" description="DNA-directed RNA polymerase RpoA/D/Rpb3-type" evidence="11">
    <location>
        <begin position="20"/>
        <end position="173"/>
    </location>
</feature>
<organism evidence="12 13">
    <name type="scientific">Candidatus Uhrbacteria bacterium GW2011_GWC2_53_7</name>
    <dbReference type="NCBI Taxonomy" id="1618986"/>
    <lineage>
        <taxon>Bacteria</taxon>
        <taxon>Candidatus Uhriibacteriota</taxon>
    </lineage>
</organism>
<evidence type="ECO:0000256" key="10">
    <source>
        <dbReference type="ARBA" id="ARBA00048552"/>
    </source>
</evidence>
<comment type="catalytic activity">
    <reaction evidence="10">
        <text>RNA(n) + a ribonucleoside 5'-triphosphate = RNA(n+1) + diphosphate</text>
        <dbReference type="Rhea" id="RHEA:21248"/>
        <dbReference type="Rhea" id="RHEA-COMP:14527"/>
        <dbReference type="Rhea" id="RHEA-COMP:17342"/>
        <dbReference type="ChEBI" id="CHEBI:33019"/>
        <dbReference type="ChEBI" id="CHEBI:61557"/>
        <dbReference type="ChEBI" id="CHEBI:140395"/>
        <dbReference type="EC" id="2.7.7.6"/>
    </reaction>
</comment>
<keyword evidence="6" id="KW-0548">Nucleotidyltransferase</keyword>
<keyword evidence="7" id="KW-0804">Transcription</keyword>
<dbReference type="AlphaFoldDB" id="A0A0G1XXC0"/>
<name>A0A0G1XXC0_9BACT</name>
<dbReference type="SUPFAM" id="SSF56553">
    <property type="entry name" value="Insert subdomain of RNA polymerase alpha subunit"/>
    <property type="match status" value="1"/>
</dbReference>
<evidence type="ECO:0000313" key="13">
    <source>
        <dbReference type="Proteomes" id="UP000033865"/>
    </source>
</evidence>
<dbReference type="Proteomes" id="UP000033865">
    <property type="component" value="Unassembled WGS sequence"/>
</dbReference>
<accession>A0A0G1XXC0</accession>
<keyword evidence="4 12" id="KW-0240">DNA-directed RNA polymerase</keyword>
<evidence type="ECO:0000256" key="8">
    <source>
        <dbReference type="ARBA" id="ARBA00032524"/>
    </source>
</evidence>
<evidence type="ECO:0000256" key="6">
    <source>
        <dbReference type="ARBA" id="ARBA00022695"/>
    </source>
</evidence>
<proteinExistence type="inferred from homology"/>
<reference evidence="12 13" key="1">
    <citation type="journal article" date="2015" name="Nature">
        <title>rRNA introns, odd ribosomes, and small enigmatic genomes across a large radiation of phyla.</title>
        <authorList>
            <person name="Brown C.T."/>
            <person name="Hug L.A."/>
            <person name="Thomas B.C."/>
            <person name="Sharon I."/>
            <person name="Castelle C.J."/>
            <person name="Singh A."/>
            <person name="Wilkins M.J."/>
            <person name="Williams K.H."/>
            <person name="Banfield J.F."/>
        </authorList>
    </citation>
    <scope>NUCLEOTIDE SEQUENCE [LARGE SCALE GENOMIC DNA]</scope>
</reference>
<keyword evidence="5" id="KW-0808">Transferase</keyword>
<dbReference type="GO" id="GO:0003899">
    <property type="term" value="F:DNA-directed RNA polymerase activity"/>
    <property type="evidence" value="ECO:0007669"/>
    <property type="project" value="UniProtKB-EC"/>
</dbReference>
<dbReference type="InterPro" id="IPR011262">
    <property type="entry name" value="DNA-dir_RNA_pol_insert"/>
</dbReference>
<dbReference type="GO" id="GO:0006351">
    <property type="term" value="P:DNA-templated transcription"/>
    <property type="evidence" value="ECO:0007669"/>
    <property type="project" value="InterPro"/>
</dbReference>
<dbReference type="GO" id="GO:0046983">
    <property type="term" value="F:protein dimerization activity"/>
    <property type="evidence" value="ECO:0007669"/>
    <property type="project" value="InterPro"/>
</dbReference>
<evidence type="ECO:0000256" key="2">
    <source>
        <dbReference type="ARBA" id="ARBA00012418"/>
    </source>
</evidence>
<evidence type="ECO:0000256" key="5">
    <source>
        <dbReference type="ARBA" id="ARBA00022679"/>
    </source>
</evidence>
<gene>
    <name evidence="12" type="ORF">UY82_C0035G0007</name>
</gene>
<dbReference type="FunFam" id="2.170.120.12:FF:000001">
    <property type="entry name" value="DNA-directed RNA polymerase subunit alpha"/>
    <property type="match status" value="1"/>
</dbReference>
<dbReference type="EMBL" id="LCRN01000035">
    <property type="protein sequence ID" value="KKW35611.1"/>
    <property type="molecule type" value="Genomic_DNA"/>
</dbReference>
<dbReference type="EC" id="2.7.7.6" evidence="2"/>
<dbReference type="GO" id="GO:0000428">
    <property type="term" value="C:DNA-directed RNA polymerase complex"/>
    <property type="evidence" value="ECO:0007669"/>
    <property type="project" value="UniProtKB-KW"/>
</dbReference>
<dbReference type="InterPro" id="IPR011263">
    <property type="entry name" value="DNA-dir_RNA_pol_RpoA/D/Rpb3"/>
</dbReference>
<evidence type="ECO:0000256" key="9">
    <source>
        <dbReference type="ARBA" id="ARBA00033070"/>
    </source>
</evidence>
<dbReference type="InterPro" id="IPR036603">
    <property type="entry name" value="RBP11-like"/>
</dbReference>
<dbReference type="Pfam" id="PF01000">
    <property type="entry name" value="RNA_pol_A_bac"/>
    <property type="match status" value="1"/>
</dbReference>
<evidence type="ECO:0000259" key="11">
    <source>
        <dbReference type="SMART" id="SM00662"/>
    </source>
</evidence>
<dbReference type="InterPro" id="IPR036643">
    <property type="entry name" value="RNApol_insert_sf"/>
</dbReference>
<dbReference type="Gene3D" id="3.30.1360.10">
    <property type="entry name" value="RNA polymerase, RBP11-like subunit"/>
    <property type="match status" value="1"/>
</dbReference>
<evidence type="ECO:0000256" key="4">
    <source>
        <dbReference type="ARBA" id="ARBA00022478"/>
    </source>
</evidence>
<evidence type="ECO:0000256" key="3">
    <source>
        <dbReference type="ARBA" id="ARBA00015972"/>
    </source>
</evidence>
<protein>
    <recommendedName>
        <fullName evidence="3">DNA-directed RNA polymerase subunit alpha</fullName>
        <ecNumber evidence="2">2.7.7.6</ecNumber>
    </recommendedName>
    <alternativeName>
        <fullName evidence="9">RNA polymerase subunit alpha</fullName>
    </alternativeName>
    <alternativeName>
        <fullName evidence="8">Transcriptase subunit alpha</fullName>
    </alternativeName>
</protein>